<evidence type="ECO:0000256" key="1">
    <source>
        <dbReference type="ARBA" id="ARBA00001936"/>
    </source>
</evidence>
<dbReference type="GO" id="GO:0008311">
    <property type="term" value="F:double-stranded DNA 3'-5' DNA exonuclease activity"/>
    <property type="evidence" value="ECO:0007669"/>
    <property type="project" value="TreeGrafter"/>
</dbReference>
<dbReference type="AlphaFoldDB" id="A0A6C0BGQ7"/>
<dbReference type="GO" id="GO:0003677">
    <property type="term" value="F:DNA binding"/>
    <property type="evidence" value="ECO:0007669"/>
    <property type="project" value="InterPro"/>
</dbReference>
<dbReference type="PANTHER" id="PTHR22748:SF6">
    <property type="entry name" value="DNA-(APURINIC OR APYRIMIDINIC SITE) ENDONUCLEASE"/>
    <property type="match status" value="1"/>
</dbReference>
<dbReference type="InterPro" id="IPR020847">
    <property type="entry name" value="AP_endonuclease_F1_BS"/>
</dbReference>
<dbReference type="PROSITE" id="PS00726">
    <property type="entry name" value="AP_NUCLEASE_F1_1"/>
    <property type="match status" value="1"/>
</dbReference>
<evidence type="ECO:0000313" key="8">
    <source>
        <dbReference type="EMBL" id="QHS91346.1"/>
    </source>
</evidence>
<dbReference type="PANTHER" id="PTHR22748">
    <property type="entry name" value="AP ENDONUCLEASE"/>
    <property type="match status" value="1"/>
</dbReference>
<dbReference type="InterPro" id="IPR036691">
    <property type="entry name" value="Endo/exonu/phosph_ase_sf"/>
</dbReference>
<evidence type="ECO:0000256" key="2">
    <source>
        <dbReference type="ARBA" id="ARBA00001946"/>
    </source>
</evidence>
<comment type="cofactor">
    <cofactor evidence="1">
        <name>Mn(2+)</name>
        <dbReference type="ChEBI" id="CHEBI:29035"/>
    </cofactor>
</comment>
<dbReference type="Gene3D" id="3.60.10.10">
    <property type="entry name" value="Endonuclease/exonuclease/phosphatase"/>
    <property type="match status" value="1"/>
</dbReference>
<dbReference type="GO" id="GO:0003906">
    <property type="term" value="F:DNA-(apurinic or apyrimidinic site) endonuclease activity"/>
    <property type="evidence" value="ECO:0007669"/>
    <property type="project" value="TreeGrafter"/>
</dbReference>
<evidence type="ECO:0000256" key="6">
    <source>
        <dbReference type="ARBA" id="ARBA00022842"/>
    </source>
</evidence>
<dbReference type="GO" id="GO:0046872">
    <property type="term" value="F:metal ion binding"/>
    <property type="evidence" value="ECO:0007669"/>
    <property type="project" value="UniProtKB-KW"/>
</dbReference>
<evidence type="ECO:0000259" key="7">
    <source>
        <dbReference type="Pfam" id="PF03372"/>
    </source>
</evidence>
<dbReference type="CDD" id="cd09087">
    <property type="entry name" value="Ape1-like_AP-endo"/>
    <property type="match status" value="1"/>
</dbReference>
<accession>A0A6C0BGQ7</accession>
<reference evidence="8" key="1">
    <citation type="journal article" date="2020" name="Nature">
        <title>Giant virus diversity and host interactions through global metagenomics.</title>
        <authorList>
            <person name="Schulz F."/>
            <person name="Roux S."/>
            <person name="Paez-Espino D."/>
            <person name="Jungbluth S."/>
            <person name="Walsh D.A."/>
            <person name="Denef V.J."/>
            <person name="McMahon K.D."/>
            <person name="Konstantinidis K.T."/>
            <person name="Eloe-Fadrosh E.A."/>
            <person name="Kyrpides N.C."/>
            <person name="Woyke T."/>
        </authorList>
    </citation>
    <scope>NUCLEOTIDE SEQUENCE</scope>
    <source>
        <strain evidence="8">GVMAG-M-3300013004-44</strain>
    </source>
</reference>
<dbReference type="GO" id="GO:0006284">
    <property type="term" value="P:base-excision repair"/>
    <property type="evidence" value="ECO:0007669"/>
    <property type="project" value="TreeGrafter"/>
</dbReference>
<keyword evidence="4" id="KW-0479">Metal-binding</keyword>
<protein>
    <recommendedName>
        <fullName evidence="7">Endonuclease/exonuclease/phosphatase domain-containing protein</fullName>
    </recommendedName>
</protein>
<dbReference type="NCBIfam" id="TIGR00195">
    <property type="entry name" value="exoDNase_III"/>
    <property type="match status" value="1"/>
</dbReference>
<keyword evidence="5" id="KW-0378">Hydrolase</keyword>
<organism evidence="8">
    <name type="scientific">viral metagenome</name>
    <dbReference type="NCBI Taxonomy" id="1070528"/>
    <lineage>
        <taxon>unclassified sequences</taxon>
        <taxon>metagenomes</taxon>
        <taxon>organismal metagenomes</taxon>
    </lineage>
</organism>
<dbReference type="InterPro" id="IPR005135">
    <property type="entry name" value="Endo/exonuclease/phosphatase"/>
</dbReference>
<dbReference type="PROSITE" id="PS51435">
    <property type="entry name" value="AP_NUCLEASE_F1_4"/>
    <property type="match status" value="1"/>
</dbReference>
<dbReference type="EMBL" id="MN739159">
    <property type="protein sequence ID" value="QHS91346.1"/>
    <property type="molecule type" value="Genomic_DNA"/>
</dbReference>
<dbReference type="NCBIfam" id="TIGR00633">
    <property type="entry name" value="xth"/>
    <property type="match status" value="1"/>
</dbReference>
<sequence length="277" mass="32283">MKLISFNVNGIRSMAGKLKNGQKKGHRTNNVLKTLVEEQQPDILCLQEIKTQDHADLSCLSFPHLYSTFSQYKKGYSGVAMYSKAEPEWVTYGFERYTEELIGDYECYYWNTEGRIITAKFPMYIVVAVYTPNAQPELARLTERVAWEEVLRMYLFELQKEFDIPILLCGDLNCAHQEIDLHNPKGKKKTPGFSTEERQELQHMMDIGLTDSFRYLHPEEIKYSYWSNFAKSRERNVGWRIDYVLVSNSAKESIQEADCLTEYHGSDHCPVMIQIDL</sequence>
<dbReference type="GO" id="GO:0008081">
    <property type="term" value="F:phosphoric diester hydrolase activity"/>
    <property type="evidence" value="ECO:0007669"/>
    <property type="project" value="TreeGrafter"/>
</dbReference>
<evidence type="ECO:0000256" key="4">
    <source>
        <dbReference type="ARBA" id="ARBA00022723"/>
    </source>
</evidence>
<evidence type="ECO:0000256" key="5">
    <source>
        <dbReference type="ARBA" id="ARBA00022801"/>
    </source>
</evidence>
<name>A0A6C0BGQ7_9ZZZZ</name>
<comment type="cofactor">
    <cofactor evidence="2">
        <name>Mg(2+)</name>
        <dbReference type="ChEBI" id="CHEBI:18420"/>
    </cofactor>
</comment>
<dbReference type="PROSITE" id="PS00728">
    <property type="entry name" value="AP_NUCLEASE_F1_3"/>
    <property type="match status" value="1"/>
</dbReference>
<evidence type="ECO:0000256" key="3">
    <source>
        <dbReference type="ARBA" id="ARBA00007092"/>
    </source>
</evidence>
<dbReference type="InterPro" id="IPR004808">
    <property type="entry name" value="AP_endonuc_1"/>
</dbReference>
<comment type="similarity">
    <text evidence="3">Belongs to the DNA repair enzymes AP/ExoA family.</text>
</comment>
<proteinExistence type="inferred from homology"/>
<keyword evidence="6" id="KW-0460">Magnesium</keyword>
<feature type="domain" description="Endonuclease/exonuclease/phosphatase" evidence="7">
    <location>
        <begin position="4"/>
        <end position="268"/>
    </location>
</feature>
<dbReference type="InterPro" id="IPR020848">
    <property type="entry name" value="AP_endonuclease_F1_CS"/>
</dbReference>
<dbReference type="Pfam" id="PF03372">
    <property type="entry name" value="Exo_endo_phos"/>
    <property type="match status" value="1"/>
</dbReference>
<dbReference type="SUPFAM" id="SSF56219">
    <property type="entry name" value="DNase I-like"/>
    <property type="match status" value="1"/>
</dbReference>